<proteinExistence type="predicted"/>
<name>A0ACC0CHX1_CATRO</name>
<sequence>MAENGEEKLIAVARHIAKTLGGHTDNMTDDDILKIFSNFDGRLREKLTENVADEEGRPRSATSYAKLEQTLKSLDRQISGYVTADHPIWSDSTDAASFLDAVDELIAVIGDWNPMANDKSVSSCLDRAEDLLQQAMFRLEEEFKTLMEQGTESFDLTSFRNGESANPNYSSDSHDELDGEDGDIPVAHPISDYDIVIDALPSGIIEDLHEISKRMVAAGYGKECSHAYSTCRREFLEESLSRLQLQKLSIDEIQKMQWPELEDEIEKWVKAVNVALRILFPSERRLCDRVFFGFSSAADLSFMEVCRGSTIQLLNFADAVAIGSRAPERLFKVLDVYEAIRDLMPEFELIFSDQYCILLRNEAMTIWKRLGEAIRGIFMELQNLIRRDPVKAAVPGGGLHPITRYVMNYLRAACRSRITLEQVFEDSVAPPSSNGDYRKGDERVLSSTSPLGVQMAWIMEFLESNLEAKSKIYRDTALCSVFMMNNGRYVVQKVRDSELGLLLGEDWIRKHSAKVKQYHGNYQRSSWSKVLGALKIDNSSLSTNGASKTLKEKLKLFNSYFEETYRTQSTWVIFDDQLREELRISVARNLSPAYRNFIGRLQCSPEFGKLADRHIKYSVEELEARVSELFRGNSGPGGLGKVSYLQTLKMGDLDEQLLKGENDEEGKESGKKRTEKSKCETLSKDGLHSKIPSNMNINIRHLEEQCHCRKLESASSKIFGGDKPRIIKLEALKETIRVTEDTKSCAAGQYEHIKVSLG</sequence>
<evidence type="ECO:0000313" key="2">
    <source>
        <dbReference type="Proteomes" id="UP001060085"/>
    </source>
</evidence>
<organism evidence="1 2">
    <name type="scientific">Catharanthus roseus</name>
    <name type="common">Madagascar periwinkle</name>
    <name type="synonym">Vinca rosea</name>
    <dbReference type="NCBI Taxonomy" id="4058"/>
    <lineage>
        <taxon>Eukaryota</taxon>
        <taxon>Viridiplantae</taxon>
        <taxon>Streptophyta</taxon>
        <taxon>Embryophyta</taxon>
        <taxon>Tracheophyta</taxon>
        <taxon>Spermatophyta</taxon>
        <taxon>Magnoliopsida</taxon>
        <taxon>eudicotyledons</taxon>
        <taxon>Gunneridae</taxon>
        <taxon>Pentapetalae</taxon>
        <taxon>asterids</taxon>
        <taxon>lamiids</taxon>
        <taxon>Gentianales</taxon>
        <taxon>Apocynaceae</taxon>
        <taxon>Rauvolfioideae</taxon>
        <taxon>Vinceae</taxon>
        <taxon>Catharanthinae</taxon>
        <taxon>Catharanthus</taxon>
    </lineage>
</organism>
<evidence type="ECO:0000313" key="1">
    <source>
        <dbReference type="EMBL" id="KAI5684404.1"/>
    </source>
</evidence>
<reference evidence="2" key="1">
    <citation type="journal article" date="2023" name="Nat. Plants">
        <title>Single-cell RNA sequencing provides a high-resolution roadmap for understanding the multicellular compartmentation of specialized metabolism.</title>
        <authorList>
            <person name="Sun S."/>
            <person name="Shen X."/>
            <person name="Li Y."/>
            <person name="Li Y."/>
            <person name="Wang S."/>
            <person name="Li R."/>
            <person name="Zhang H."/>
            <person name="Shen G."/>
            <person name="Guo B."/>
            <person name="Wei J."/>
            <person name="Xu J."/>
            <person name="St-Pierre B."/>
            <person name="Chen S."/>
            <person name="Sun C."/>
        </authorList>
    </citation>
    <scope>NUCLEOTIDE SEQUENCE [LARGE SCALE GENOMIC DNA]</scope>
</reference>
<accession>A0ACC0CHX1</accession>
<protein>
    <submittedName>
        <fullName evidence="1">Uncharacterized protein</fullName>
    </submittedName>
</protein>
<comment type="caution">
    <text evidence="1">The sequence shown here is derived from an EMBL/GenBank/DDBJ whole genome shotgun (WGS) entry which is preliminary data.</text>
</comment>
<dbReference type="Proteomes" id="UP001060085">
    <property type="component" value="Linkage Group LG01"/>
</dbReference>
<keyword evidence="2" id="KW-1185">Reference proteome</keyword>
<gene>
    <name evidence="1" type="ORF">M9H77_05632</name>
</gene>
<dbReference type="EMBL" id="CM044701">
    <property type="protein sequence ID" value="KAI5684404.1"/>
    <property type="molecule type" value="Genomic_DNA"/>
</dbReference>